<dbReference type="AlphaFoldDB" id="A0A450WDT2"/>
<accession>A0A450WDT2</accession>
<evidence type="ECO:0000313" key="2">
    <source>
        <dbReference type="EMBL" id="VFK15182.1"/>
    </source>
</evidence>
<dbReference type="EMBL" id="CAADFK010000073">
    <property type="protein sequence ID" value="VFK15182.1"/>
    <property type="molecule type" value="Genomic_DNA"/>
</dbReference>
<name>A0A450WDT2_9GAMM</name>
<feature type="region of interest" description="Disordered" evidence="1">
    <location>
        <begin position="49"/>
        <end position="80"/>
    </location>
</feature>
<proteinExistence type="predicted"/>
<feature type="region of interest" description="Disordered" evidence="1">
    <location>
        <begin position="120"/>
        <end position="174"/>
    </location>
</feature>
<protein>
    <submittedName>
        <fullName evidence="2">Uncharacterized protein</fullName>
    </submittedName>
</protein>
<gene>
    <name evidence="2" type="ORF">BECKLPF1236B_GA0070989_107314</name>
</gene>
<sequence length="174" mass="19276">MPASGLNFLEHLQQPLSSCLKCFYRNPVYRMKSNGRTVHEFRPAPVRARQNRVWSRRTRAKTRAGQETGAPEPIFPSLPPRYRTPHSLGAPVGVGEGFCVATNIMPPGYAVSLQCFSISRPGPHDREHTPAPKGQASPARFHAPRGSNRPSRADGSWPRGLFFRDGPRPSPESP</sequence>
<evidence type="ECO:0000256" key="1">
    <source>
        <dbReference type="SAM" id="MobiDB-lite"/>
    </source>
</evidence>
<organism evidence="2">
    <name type="scientific">Candidatus Kentrum sp. LPFa</name>
    <dbReference type="NCBI Taxonomy" id="2126335"/>
    <lineage>
        <taxon>Bacteria</taxon>
        <taxon>Pseudomonadati</taxon>
        <taxon>Pseudomonadota</taxon>
        <taxon>Gammaproteobacteria</taxon>
        <taxon>Candidatus Kentrum</taxon>
    </lineage>
</organism>
<reference evidence="2" key="1">
    <citation type="submission" date="2019-02" db="EMBL/GenBank/DDBJ databases">
        <authorList>
            <person name="Gruber-Vodicka R. H."/>
            <person name="Seah K. B. B."/>
        </authorList>
    </citation>
    <scope>NUCLEOTIDE SEQUENCE</scope>
    <source>
        <strain evidence="2">BECK_S313</strain>
    </source>
</reference>